<keyword evidence="4" id="KW-1185">Reference proteome</keyword>
<dbReference type="InterPro" id="IPR041682">
    <property type="entry name" value="AAA_14"/>
</dbReference>
<dbReference type="RefSeq" id="WP_111391231.1">
    <property type="nucleotide sequence ID" value="NZ_JBJINY010000043.1"/>
</dbReference>
<proteinExistence type="predicted"/>
<feature type="domain" description="AAA" evidence="1">
    <location>
        <begin position="38"/>
        <end position="161"/>
    </location>
</feature>
<dbReference type="OrthoDB" id="9801840at2"/>
<dbReference type="Pfam" id="PF13173">
    <property type="entry name" value="AAA_14"/>
    <property type="match status" value="1"/>
</dbReference>
<organism evidence="3 4">
    <name type="scientific">Algoriphagus aquaeductus</name>
    <dbReference type="NCBI Taxonomy" id="475299"/>
    <lineage>
        <taxon>Bacteria</taxon>
        <taxon>Pseudomonadati</taxon>
        <taxon>Bacteroidota</taxon>
        <taxon>Cytophagia</taxon>
        <taxon>Cytophagales</taxon>
        <taxon>Cyclobacteriaceae</taxon>
        <taxon>Algoriphagus</taxon>
    </lineage>
</organism>
<dbReference type="Proteomes" id="UP000248917">
    <property type="component" value="Unassembled WGS sequence"/>
</dbReference>
<dbReference type="EMBL" id="QKTX01000001">
    <property type="protein sequence ID" value="PZV87563.1"/>
    <property type="molecule type" value="Genomic_DNA"/>
</dbReference>
<dbReference type="InterPro" id="IPR025420">
    <property type="entry name" value="DUF4143"/>
</dbReference>
<dbReference type="AlphaFoldDB" id="A0A326S0L8"/>
<evidence type="ECO:0000313" key="3">
    <source>
        <dbReference type="EMBL" id="PZV87563.1"/>
    </source>
</evidence>
<evidence type="ECO:0000313" key="4">
    <source>
        <dbReference type="Proteomes" id="UP000248917"/>
    </source>
</evidence>
<dbReference type="Gene3D" id="3.40.50.300">
    <property type="entry name" value="P-loop containing nucleotide triphosphate hydrolases"/>
    <property type="match status" value="1"/>
</dbReference>
<comment type="caution">
    <text evidence="3">The sequence shown here is derived from an EMBL/GenBank/DDBJ whole genome shotgun (WGS) entry which is preliminary data.</text>
</comment>
<sequence>MISKDLLQEVALSQKENLQGRSLGLLRNELNSISLIQSHALIISGIRRCGKSTLLIQLLKNQYPEALYLNFEDPRLYGFSVEDFQKLDKILTDQGQTSLFLDEIQVVEGWERFVRQKLDLDNFRIVITGSNASLLSKELGTKLTGRHISKELFPFSYDQFCEFQKLEKSSNSTSEYLSLGGFPEYLKTGRPELLHQLFDDLLLRDIAIRYGVRDVKSLQNLAIYLISNVAKLVSGNNLRKILEFKATSTVMEYFSYLEESWLFFFIPKFSYSQRKQLINAKKVYSIDTGLVTANSRSFSEDLGRRFENMVFLHFRRTYPEIYYFSEKNECDLVIFGRQGLVELVQVCYELNPENLKRELDGLWEAMKFFDKKEGLLVTLGQEDSFEQHGYLINVIPFHKLSS</sequence>
<evidence type="ECO:0000259" key="2">
    <source>
        <dbReference type="Pfam" id="PF13635"/>
    </source>
</evidence>
<evidence type="ECO:0000259" key="1">
    <source>
        <dbReference type="Pfam" id="PF13173"/>
    </source>
</evidence>
<dbReference type="SUPFAM" id="SSF52540">
    <property type="entry name" value="P-loop containing nucleoside triphosphate hydrolases"/>
    <property type="match status" value="1"/>
</dbReference>
<dbReference type="PANTHER" id="PTHR33295:SF8">
    <property type="entry name" value="AAA+ ATPASE DOMAIN-CONTAINING PROTEIN"/>
    <property type="match status" value="1"/>
</dbReference>
<feature type="domain" description="DUF4143" evidence="2">
    <location>
        <begin position="204"/>
        <end position="348"/>
    </location>
</feature>
<dbReference type="InterPro" id="IPR027417">
    <property type="entry name" value="P-loop_NTPase"/>
</dbReference>
<accession>A0A326S0L8</accession>
<dbReference type="Pfam" id="PF13635">
    <property type="entry name" value="DUF4143"/>
    <property type="match status" value="1"/>
</dbReference>
<gene>
    <name evidence="3" type="ORF">CLV31_101440</name>
</gene>
<name>A0A326S0L8_9BACT</name>
<evidence type="ECO:0008006" key="5">
    <source>
        <dbReference type="Google" id="ProtNLM"/>
    </source>
</evidence>
<protein>
    <recommendedName>
        <fullName evidence="5">AAA+ ATPase domain-containing protein</fullName>
    </recommendedName>
</protein>
<reference evidence="3 4" key="1">
    <citation type="submission" date="2018-06" db="EMBL/GenBank/DDBJ databases">
        <title>Genomic Encyclopedia of Archaeal and Bacterial Type Strains, Phase II (KMG-II): from individual species to whole genera.</title>
        <authorList>
            <person name="Goeker M."/>
        </authorList>
    </citation>
    <scope>NUCLEOTIDE SEQUENCE [LARGE SCALE GENOMIC DNA]</scope>
    <source>
        <strain evidence="3 4">T4</strain>
    </source>
</reference>
<dbReference type="PANTHER" id="PTHR33295">
    <property type="entry name" value="ATPASE"/>
    <property type="match status" value="1"/>
</dbReference>